<feature type="region of interest" description="Disordered" evidence="2">
    <location>
        <begin position="420"/>
        <end position="462"/>
    </location>
</feature>
<comment type="similarity">
    <text evidence="1">Belongs to the transglycosylase Slt family.</text>
</comment>
<gene>
    <name evidence="5" type="ORF">GTP23_06025</name>
</gene>
<dbReference type="PROSITE" id="PS51782">
    <property type="entry name" value="LYSM"/>
    <property type="match status" value="1"/>
</dbReference>
<accession>A0A845HUF8</accession>
<organism evidence="5 6">
    <name type="scientific">Duganella fentianensis</name>
    <dbReference type="NCBI Taxonomy" id="2692177"/>
    <lineage>
        <taxon>Bacteria</taxon>
        <taxon>Pseudomonadati</taxon>
        <taxon>Pseudomonadota</taxon>
        <taxon>Betaproteobacteria</taxon>
        <taxon>Burkholderiales</taxon>
        <taxon>Oxalobacteraceae</taxon>
        <taxon>Telluria group</taxon>
        <taxon>Duganella</taxon>
    </lineage>
</organism>
<evidence type="ECO:0000313" key="6">
    <source>
        <dbReference type="Proteomes" id="UP000444316"/>
    </source>
</evidence>
<dbReference type="SUPFAM" id="SSF53955">
    <property type="entry name" value="Lysozyme-like"/>
    <property type="match status" value="1"/>
</dbReference>
<reference evidence="5" key="1">
    <citation type="submission" date="2019-12" db="EMBL/GenBank/DDBJ databases">
        <title>Novel species isolated from a subtropical stream in China.</title>
        <authorList>
            <person name="Lu H."/>
        </authorList>
    </citation>
    <scope>NUCLEOTIDE SEQUENCE [LARGE SCALE GENOMIC DNA]</scope>
    <source>
        <strain evidence="5">FT93W</strain>
    </source>
</reference>
<keyword evidence="3" id="KW-0732">Signal</keyword>
<dbReference type="PANTHER" id="PTHR37423">
    <property type="entry name" value="SOLUBLE LYTIC MUREIN TRANSGLYCOSYLASE-RELATED"/>
    <property type="match status" value="1"/>
</dbReference>
<dbReference type="InterPro" id="IPR000189">
    <property type="entry name" value="Transglyc_AS"/>
</dbReference>
<evidence type="ECO:0000256" key="1">
    <source>
        <dbReference type="ARBA" id="ARBA00007734"/>
    </source>
</evidence>
<feature type="domain" description="LysM" evidence="4">
    <location>
        <begin position="353"/>
        <end position="398"/>
    </location>
</feature>
<dbReference type="SMART" id="SM00257">
    <property type="entry name" value="LysM"/>
    <property type="match status" value="1"/>
</dbReference>
<proteinExistence type="inferred from homology"/>
<dbReference type="InterPro" id="IPR023346">
    <property type="entry name" value="Lysozyme-like_dom_sf"/>
</dbReference>
<dbReference type="Gene3D" id="3.10.350.10">
    <property type="entry name" value="LysM domain"/>
    <property type="match status" value="1"/>
</dbReference>
<evidence type="ECO:0000256" key="2">
    <source>
        <dbReference type="SAM" id="MobiDB-lite"/>
    </source>
</evidence>
<dbReference type="PROSITE" id="PS00922">
    <property type="entry name" value="TRANSGLYCOSYLASE"/>
    <property type="match status" value="1"/>
</dbReference>
<evidence type="ECO:0000256" key="3">
    <source>
        <dbReference type="SAM" id="SignalP"/>
    </source>
</evidence>
<evidence type="ECO:0000313" key="5">
    <source>
        <dbReference type="EMBL" id="MYN44633.1"/>
    </source>
</evidence>
<dbReference type="AlphaFoldDB" id="A0A845HUF8"/>
<feature type="compositionally biased region" description="Basic and acidic residues" evidence="2">
    <location>
        <begin position="442"/>
        <end position="452"/>
    </location>
</feature>
<dbReference type="InterPro" id="IPR008258">
    <property type="entry name" value="Transglycosylase_SLT_dom_1"/>
</dbReference>
<dbReference type="GO" id="GO:0016020">
    <property type="term" value="C:membrane"/>
    <property type="evidence" value="ECO:0007669"/>
    <property type="project" value="InterPro"/>
</dbReference>
<protein>
    <submittedName>
        <fullName evidence="5">Transglycosylase SLT domain-containing protein</fullName>
    </submittedName>
</protein>
<dbReference type="EMBL" id="WWCL01000001">
    <property type="protein sequence ID" value="MYN44633.1"/>
    <property type="molecule type" value="Genomic_DNA"/>
</dbReference>
<sequence length="462" mass="50912">MQARIPHSAVLATLLVLELLAPAQAHDDNTGYPPAGSAATSPVNSVSSNLPRFPVSDLSSQKPAKPAAKSAEDDAFREKDVWGRIRSGYAIPDISNELVGKHVNWYATRPDYIARTTTRASRYLFHVVTELEKRGMPTELALLPFIESAFNPQALSSANAAGMWQFVPGTGRDFNLKQDAFKDERRGILASTDAALTYLQRLYDMFGDWQLALAAYNWGEGSVQKAIKRNQAAGKPTDFESLAELMPAETRNYVPKLQAVKNIVANPAQYGLNLPAIDNTPYFTAVDKTSDIDLTIAAHLAELSVDEFKALNPQFKRPVITGDEQTKILLPKENADKFHLNLAQWGKNLSTWTTHKITSARESISTLASRFHTTPDVIRQANNIPQKTALKAGSTILVPKLSTSASIDIPAEVERTATVAFETERERSSKAGKVSKTSYKQARSDSKSEKNSTHKKRHKHDD</sequence>
<dbReference type="RefSeq" id="WP_161034266.1">
    <property type="nucleotide sequence ID" value="NZ_WWCL01000001.1"/>
</dbReference>
<dbReference type="PANTHER" id="PTHR37423:SF2">
    <property type="entry name" value="MEMBRANE-BOUND LYTIC MUREIN TRANSGLYCOSYLASE C"/>
    <property type="match status" value="1"/>
</dbReference>
<dbReference type="Gene3D" id="1.10.530.10">
    <property type="match status" value="1"/>
</dbReference>
<dbReference type="Pfam" id="PF01476">
    <property type="entry name" value="LysM"/>
    <property type="match status" value="1"/>
</dbReference>
<keyword evidence="6" id="KW-1185">Reference proteome</keyword>
<evidence type="ECO:0000259" key="4">
    <source>
        <dbReference type="PROSITE" id="PS51782"/>
    </source>
</evidence>
<dbReference type="InterPro" id="IPR036779">
    <property type="entry name" value="LysM_dom_sf"/>
</dbReference>
<feature type="region of interest" description="Disordered" evidence="2">
    <location>
        <begin position="52"/>
        <end position="73"/>
    </location>
</feature>
<feature type="compositionally biased region" description="Low complexity" evidence="2">
    <location>
        <begin position="59"/>
        <end position="69"/>
    </location>
</feature>
<dbReference type="Pfam" id="PF01464">
    <property type="entry name" value="SLT"/>
    <property type="match status" value="1"/>
</dbReference>
<dbReference type="Proteomes" id="UP000444316">
    <property type="component" value="Unassembled WGS sequence"/>
</dbReference>
<dbReference type="GO" id="GO:0008933">
    <property type="term" value="F:peptidoglycan lytic transglycosylase activity"/>
    <property type="evidence" value="ECO:0007669"/>
    <property type="project" value="InterPro"/>
</dbReference>
<feature type="chain" id="PRO_5032909319" evidence="3">
    <location>
        <begin position="26"/>
        <end position="462"/>
    </location>
</feature>
<dbReference type="InterPro" id="IPR018392">
    <property type="entry name" value="LysM"/>
</dbReference>
<comment type="caution">
    <text evidence="5">The sequence shown here is derived from an EMBL/GenBank/DDBJ whole genome shotgun (WGS) entry which is preliminary data.</text>
</comment>
<name>A0A845HUF8_9BURK</name>
<dbReference type="CDD" id="cd16894">
    <property type="entry name" value="MltD-like"/>
    <property type="match status" value="1"/>
</dbReference>
<feature type="compositionally biased region" description="Basic residues" evidence="2">
    <location>
        <begin position="453"/>
        <end position="462"/>
    </location>
</feature>
<dbReference type="GO" id="GO:0000270">
    <property type="term" value="P:peptidoglycan metabolic process"/>
    <property type="evidence" value="ECO:0007669"/>
    <property type="project" value="InterPro"/>
</dbReference>
<feature type="signal peptide" evidence="3">
    <location>
        <begin position="1"/>
        <end position="25"/>
    </location>
</feature>